<dbReference type="PANTHER" id="PTHR35936:SF6">
    <property type="entry name" value="AMINO ACID ABC TRANSPORTER SUBSTRATE-BINDING PAAT FAMILY PROTEIN"/>
    <property type="match status" value="1"/>
</dbReference>
<evidence type="ECO:0000256" key="2">
    <source>
        <dbReference type="SAM" id="SignalP"/>
    </source>
</evidence>
<gene>
    <name evidence="4" type="ORF">ACFOW7_13125</name>
</gene>
<evidence type="ECO:0000259" key="3">
    <source>
        <dbReference type="SMART" id="SM00062"/>
    </source>
</evidence>
<keyword evidence="5" id="KW-1185">Reference proteome</keyword>
<dbReference type="SUPFAM" id="SSF53850">
    <property type="entry name" value="Periplasmic binding protein-like II"/>
    <property type="match status" value="1"/>
</dbReference>
<keyword evidence="1 2" id="KW-0732">Signal</keyword>
<accession>A0ABV8MTG6</accession>
<dbReference type="Gene3D" id="3.40.190.10">
    <property type="entry name" value="Periplasmic binding protein-like II"/>
    <property type="match status" value="2"/>
</dbReference>
<proteinExistence type="predicted"/>
<organism evidence="4 5">
    <name type="scientific">Chitinimonas lacunae</name>
    <dbReference type="NCBI Taxonomy" id="1963018"/>
    <lineage>
        <taxon>Bacteria</taxon>
        <taxon>Pseudomonadati</taxon>
        <taxon>Pseudomonadota</taxon>
        <taxon>Betaproteobacteria</taxon>
        <taxon>Neisseriales</taxon>
        <taxon>Chitinibacteraceae</taxon>
        <taxon>Chitinimonas</taxon>
    </lineage>
</organism>
<dbReference type="PANTHER" id="PTHR35936">
    <property type="entry name" value="MEMBRANE-BOUND LYTIC MUREIN TRANSGLYCOSYLASE F"/>
    <property type="match status" value="1"/>
</dbReference>
<name>A0ABV8MTG6_9NEIS</name>
<feature type="domain" description="Solute-binding protein family 3/N-terminal" evidence="3">
    <location>
        <begin position="27"/>
        <end position="250"/>
    </location>
</feature>
<dbReference type="Proteomes" id="UP001595791">
    <property type="component" value="Unassembled WGS sequence"/>
</dbReference>
<evidence type="ECO:0000313" key="4">
    <source>
        <dbReference type="EMBL" id="MFC4160282.1"/>
    </source>
</evidence>
<dbReference type="RefSeq" id="WP_378164945.1">
    <property type="nucleotide sequence ID" value="NZ_JBHSBU010000001.1"/>
</dbReference>
<dbReference type="SMART" id="SM00062">
    <property type="entry name" value="PBPb"/>
    <property type="match status" value="1"/>
</dbReference>
<sequence length="251" mass="28445">MAEVRPSSLLRLLLALGCAALATAAERIAVCAEDDFYPYSALRGDKPVGMTVDLVRAAFRRADIEVEFQPSAYNRCLTLVKRGQTVATFDTARTSEREQDYLWPSEPLTTVSVQIWGRAGMNYGRIGYQELHGRSVGVVTGYEYPPQLWQEKEISKVESRSELVNLKNVAIGRLDFTPVDAKVAAALMAANGLQDKLESYGTLTEFDLYMVFSRRHPDATRLMERFETGFKRLRESGEYRRIHDAWPPKRR</sequence>
<protein>
    <submittedName>
        <fullName evidence="4">Substrate-binding periplasmic protein</fullName>
    </submittedName>
</protein>
<feature type="chain" id="PRO_5045730994" evidence="2">
    <location>
        <begin position="25"/>
        <end position="251"/>
    </location>
</feature>
<dbReference type="InterPro" id="IPR001638">
    <property type="entry name" value="Solute-binding_3/MltF_N"/>
</dbReference>
<feature type="signal peptide" evidence="2">
    <location>
        <begin position="1"/>
        <end position="24"/>
    </location>
</feature>
<evidence type="ECO:0000313" key="5">
    <source>
        <dbReference type="Proteomes" id="UP001595791"/>
    </source>
</evidence>
<evidence type="ECO:0000256" key="1">
    <source>
        <dbReference type="ARBA" id="ARBA00022729"/>
    </source>
</evidence>
<dbReference type="EMBL" id="JBHSBU010000001">
    <property type="protein sequence ID" value="MFC4160282.1"/>
    <property type="molecule type" value="Genomic_DNA"/>
</dbReference>
<comment type="caution">
    <text evidence="4">The sequence shown here is derived from an EMBL/GenBank/DDBJ whole genome shotgun (WGS) entry which is preliminary data.</text>
</comment>
<reference evidence="5" key="1">
    <citation type="journal article" date="2019" name="Int. J. Syst. Evol. Microbiol.">
        <title>The Global Catalogue of Microorganisms (GCM) 10K type strain sequencing project: providing services to taxonomists for standard genome sequencing and annotation.</title>
        <authorList>
            <consortium name="The Broad Institute Genomics Platform"/>
            <consortium name="The Broad Institute Genome Sequencing Center for Infectious Disease"/>
            <person name="Wu L."/>
            <person name="Ma J."/>
        </authorList>
    </citation>
    <scope>NUCLEOTIDE SEQUENCE [LARGE SCALE GENOMIC DNA]</scope>
    <source>
        <strain evidence="5">LMG 29894</strain>
    </source>
</reference>
<dbReference type="Pfam" id="PF00497">
    <property type="entry name" value="SBP_bac_3"/>
    <property type="match status" value="1"/>
</dbReference>